<organism evidence="1 2">
    <name type="scientific">Psylliodes chrysocephalus</name>
    <dbReference type="NCBI Taxonomy" id="3402493"/>
    <lineage>
        <taxon>Eukaryota</taxon>
        <taxon>Metazoa</taxon>
        <taxon>Ecdysozoa</taxon>
        <taxon>Arthropoda</taxon>
        <taxon>Hexapoda</taxon>
        <taxon>Insecta</taxon>
        <taxon>Pterygota</taxon>
        <taxon>Neoptera</taxon>
        <taxon>Endopterygota</taxon>
        <taxon>Coleoptera</taxon>
        <taxon>Polyphaga</taxon>
        <taxon>Cucujiformia</taxon>
        <taxon>Chrysomeloidea</taxon>
        <taxon>Chrysomelidae</taxon>
        <taxon>Galerucinae</taxon>
        <taxon>Alticini</taxon>
        <taxon>Psylliodes</taxon>
    </lineage>
</organism>
<name>A0A9P0GF90_9CUCU</name>
<protein>
    <submittedName>
        <fullName evidence="1">Uncharacterized protein</fullName>
    </submittedName>
</protein>
<dbReference type="OrthoDB" id="7482667at2759"/>
<sequence length="140" mass="15711">MEIVKALYFDGQKDKSLTHNKKGDKYYYNTISEKEHISLVKEPGSIYLGHLALLFGAAILIKDVILDFYNRKEILIESLIAVGCDGTNDNTETNAGIIRLLEIAINRPLQWFIPLRHLLIQLNGVIQGPKAFSGAIEKSI</sequence>
<dbReference type="EMBL" id="OV651815">
    <property type="protein sequence ID" value="CAH1108696.1"/>
    <property type="molecule type" value="Genomic_DNA"/>
</dbReference>
<keyword evidence="2" id="KW-1185">Reference proteome</keyword>
<evidence type="ECO:0000313" key="1">
    <source>
        <dbReference type="EMBL" id="CAH1108696.1"/>
    </source>
</evidence>
<proteinExistence type="predicted"/>
<dbReference type="AlphaFoldDB" id="A0A9P0GF90"/>
<evidence type="ECO:0000313" key="2">
    <source>
        <dbReference type="Proteomes" id="UP001153636"/>
    </source>
</evidence>
<dbReference type="Proteomes" id="UP001153636">
    <property type="component" value="Chromosome 3"/>
</dbReference>
<reference evidence="1" key="1">
    <citation type="submission" date="2022-01" db="EMBL/GenBank/DDBJ databases">
        <authorList>
            <person name="King R."/>
        </authorList>
    </citation>
    <scope>NUCLEOTIDE SEQUENCE</scope>
</reference>
<accession>A0A9P0GF90</accession>
<gene>
    <name evidence="1" type="ORF">PSYICH_LOCUS9668</name>
</gene>